<evidence type="ECO:0000256" key="2">
    <source>
        <dbReference type="ARBA" id="ARBA00022827"/>
    </source>
</evidence>
<dbReference type="GO" id="GO:0006744">
    <property type="term" value="P:ubiquinone biosynthetic process"/>
    <property type="evidence" value="ECO:0007669"/>
    <property type="project" value="TreeGrafter"/>
</dbReference>
<proteinExistence type="predicted"/>
<dbReference type="PANTHER" id="PTHR43004:SF6">
    <property type="entry name" value="FAD_NAD(P)-BINDING OXIDOREDUCTASE FAMILY PROTEIN"/>
    <property type="match status" value="1"/>
</dbReference>
<keyword evidence="2" id="KW-0274">FAD</keyword>
<dbReference type="PANTHER" id="PTHR43004">
    <property type="entry name" value="TRK SYSTEM POTASSIUM UPTAKE PROTEIN"/>
    <property type="match status" value="1"/>
</dbReference>
<accession>A0A1A8W8E9</accession>
<dbReference type="AlphaFoldDB" id="A0A1A8W8E9"/>
<evidence type="ECO:0000259" key="4">
    <source>
        <dbReference type="Pfam" id="PF01494"/>
    </source>
</evidence>
<gene>
    <name evidence="5" type="ORF">POVCU2_0047300</name>
</gene>
<feature type="region of interest" description="Disordered" evidence="3">
    <location>
        <begin position="172"/>
        <end position="194"/>
    </location>
</feature>
<dbReference type="Gene3D" id="3.30.9.10">
    <property type="entry name" value="D-Amino Acid Oxidase, subunit A, domain 2"/>
    <property type="match status" value="2"/>
</dbReference>
<reference evidence="6" key="1">
    <citation type="submission" date="2016-05" db="EMBL/GenBank/DDBJ databases">
        <authorList>
            <person name="Naeem Raeece"/>
        </authorList>
    </citation>
    <scope>NUCLEOTIDE SEQUENCE [LARGE SCALE GENOMIC DNA]</scope>
</reference>
<feature type="region of interest" description="Disordered" evidence="3">
    <location>
        <begin position="640"/>
        <end position="683"/>
    </location>
</feature>
<sequence>MKGAKVRRTFVLIVGGGPTGVTTGLYLQKYGIPHILIEKNKHLEKLPKAHYYNNQTMEAWRHIYHLDKCILNETENLKLWKTFQYCLNIRKNKTICTYNNFTNKYTYMDTYYEDISPSKVTHLSQYKLLGILYSHYLNKVKCDSVHKREFLKRIPLKLSTQRILKKILNNSKDPRNTKHKVELSRDDKQEEVGKEDDSVYENFFSYDPSEMLIGHEFVNFVDVNEVTKSGKFWEKNNNPKMEYNDFTRNEDTDNMDYARSSDTERSNCVITKIKNLANDEEELILSNYVFVCEGGKSSIKKVLHINDEYKKDYMKFVNIHFCSVYLSKLVKYNPSMLYFIFNKYIGVLVCHNYKQGDFVLHIPYITEKELEMYSNRYKCLEIINTLIDFPIYDINIHNIYKWTMHSSLASTFVDKKTKSIILLGDSAHKLPPSGGFGLNLGIGDVLNITWKIIRIFNFKKNIFLKNVKKRDMLNSGYTKNDFTSYIINEIKKENESFKILNRYDKKKIDNYIESYNLERKLVANFTIYHAVKNYEKGNNIPCILGYNHHFFAKWINRICNNFIQRSFLFYYFFKNAKLLLHFFNNIPYIFEFNKRKAEILLQKQENILTLLYPGVDSFYSYINTIENIYEEETFGVDKNLSKKNHHRNGEEGENTNRDKKEISNWGKKKNSTKGTQKDWETGIHRMEVPSSLSLQNAMYSEKVGINSIGVNHCEHLKRGTYEEGRHFDKHSNPFDEHSSPFDEHSSPFDEHSSPFDEHSSPFDEHSSPFDEHSSPFELRGDPLHKDGKNVCANFSIFEEKKENVPKLKVCKNIYEHQITHVNGTKIPHFHVYTFGKKYIYKLSTIDLPIWNNPCLSILVILFDSTMLNKLISFLSINSISRDKFSFCFWDSDVLIYLGEKNQSINIVKQDNIKSIDENICRKGSSITMNYYSLFSNEENDLMTSNALAIKHLQIHEEKYNINYIFTSKLILDMFLRVLKLQSRNAFVIVRPDKHIISAGDNNLLEHIKNINKIYI</sequence>
<protein>
    <submittedName>
        <fullName evidence="5">FAD-dependent monooxygenase, putative</fullName>
    </submittedName>
</protein>
<evidence type="ECO:0000256" key="3">
    <source>
        <dbReference type="SAM" id="MobiDB-lite"/>
    </source>
</evidence>
<feature type="domain" description="FAD-binding" evidence="4">
    <location>
        <begin position="9"/>
        <end position="150"/>
    </location>
</feature>
<keyword evidence="1" id="KW-0285">Flavoprotein</keyword>
<feature type="compositionally biased region" description="Basic and acidic residues" evidence="3">
    <location>
        <begin position="647"/>
        <end position="662"/>
    </location>
</feature>
<organism evidence="5 6">
    <name type="scientific">Plasmodium ovale curtisi</name>
    <dbReference type="NCBI Taxonomy" id="864141"/>
    <lineage>
        <taxon>Eukaryota</taxon>
        <taxon>Sar</taxon>
        <taxon>Alveolata</taxon>
        <taxon>Apicomplexa</taxon>
        <taxon>Aconoidasida</taxon>
        <taxon>Haemosporida</taxon>
        <taxon>Plasmodiidae</taxon>
        <taxon>Plasmodium</taxon>
        <taxon>Plasmodium (Plasmodium)</taxon>
    </lineage>
</organism>
<dbReference type="InterPro" id="IPR002938">
    <property type="entry name" value="FAD-bd"/>
</dbReference>
<keyword evidence="5" id="KW-0503">Monooxygenase</keyword>
<dbReference type="Gene3D" id="3.50.50.60">
    <property type="entry name" value="FAD/NAD(P)-binding domain"/>
    <property type="match status" value="2"/>
</dbReference>
<dbReference type="InterPro" id="IPR036188">
    <property type="entry name" value="FAD/NAD-bd_sf"/>
</dbReference>
<dbReference type="EMBL" id="FLQU01000620">
    <property type="protein sequence ID" value="SBS88249.1"/>
    <property type="molecule type" value="Genomic_DNA"/>
</dbReference>
<feature type="region of interest" description="Disordered" evidence="3">
    <location>
        <begin position="727"/>
        <end position="781"/>
    </location>
</feature>
<dbReference type="GO" id="GO:0071949">
    <property type="term" value="F:FAD binding"/>
    <property type="evidence" value="ECO:0007669"/>
    <property type="project" value="InterPro"/>
</dbReference>
<dbReference type="Proteomes" id="UP000078560">
    <property type="component" value="Unassembled WGS sequence"/>
</dbReference>
<dbReference type="GO" id="GO:0016709">
    <property type="term" value="F:oxidoreductase activity, acting on paired donors, with incorporation or reduction of molecular oxygen, NAD(P)H as one donor, and incorporation of one atom of oxygen"/>
    <property type="evidence" value="ECO:0007669"/>
    <property type="project" value="UniProtKB-ARBA"/>
</dbReference>
<dbReference type="SUPFAM" id="SSF51905">
    <property type="entry name" value="FAD/NAD(P)-binding domain"/>
    <property type="match status" value="1"/>
</dbReference>
<feature type="domain" description="FAD-binding" evidence="4">
    <location>
        <begin position="268"/>
        <end position="455"/>
    </location>
</feature>
<dbReference type="Pfam" id="PF01494">
    <property type="entry name" value="FAD_binding_3"/>
    <property type="match status" value="2"/>
</dbReference>
<dbReference type="InterPro" id="IPR050641">
    <property type="entry name" value="RIFMO-like"/>
</dbReference>
<evidence type="ECO:0000313" key="5">
    <source>
        <dbReference type="EMBL" id="SBS88249.1"/>
    </source>
</evidence>
<name>A0A1A8W8E9_PLAOA</name>
<evidence type="ECO:0000313" key="6">
    <source>
        <dbReference type="Proteomes" id="UP000078560"/>
    </source>
</evidence>
<keyword evidence="5" id="KW-0560">Oxidoreductase</keyword>
<evidence type="ECO:0000256" key="1">
    <source>
        <dbReference type="ARBA" id="ARBA00022630"/>
    </source>
</evidence>
<dbReference type="GO" id="GO:0005739">
    <property type="term" value="C:mitochondrion"/>
    <property type="evidence" value="ECO:0007669"/>
    <property type="project" value="TreeGrafter"/>
</dbReference>